<keyword evidence="3" id="KW-1185">Reference proteome</keyword>
<reference evidence="2 3" key="1">
    <citation type="submission" date="2019-12" db="EMBL/GenBank/DDBJ databases">
        <authorList>
            <person name="Alioto T."/>
            <person name="Alioto T."/>
            <person name="Gomez Garrido J."/>
        </authorList>
    </citation>
    <scope>NUCLEOTIDE SEQUENCE [LARGE SCALE GENOMIC DNA]</scope>
</reference>
<name>A0A8S0VHN1_OLEEU</name>
<protein>
    <submittedName>
        <fullName evidence="2">Uncharacterized protein</fullName>
    </submittedName>
</protein>
<proteinExistence type="predicted"/>
<feature type="region of interest" description="Disordered" evidence="1">
    <location>
        <begin position="112"/>
        <end position="142"/>
    </location>
</feature>
<comment type="caution">
    <text evidence="2">The sequence shown here is derived from an EMBL/GenBank/DDBJ whole genome shotgun (WGS) entry which is preliminary data.</text>
</comment>
<feature type="region of interest" description="Disordered" evidence="1">
    <location>
        <begin position="1"/>
        <end position="21"/>
    </location>
</feature>
<gene>
    <name evidence="2" type="ORF">OLEA9_A101454</name>
</gene>
<dbReference type="EMBL" id="CACTIH010009391">
    <property type="protein sequence ID" value="CAA3030745.1"/>
    <property type="molecule type" value="Genomic_DNA"/>
</dbReference>
<evidence type="ECO:0000313" key="2">
    <source>
        <dbReference type="EMBL" id="CAA3030745.1"/>
    </source>
</evidence>
<organism evidence="2 3">
    <name type="scientific">Olea europaea subsp. europaea</name>
    <dbReference type="NCBI Taxonomy" id="158383"/>
    <lineage>
        <taxon>Eukaryota</taxon>
        <taxon>Viridiplantae</taxon>
        <taxon>Streptophyta</taxon>
        <taxon>Embryophyta</taxon>
        <taxon>Tracheophyta</taxon>
        <taxon>Spermatophyta</taxon>
        <taxon>Magnoliopsida</taxon>
        <taxon>eudicotyledons</taxon>
        <taxon>Gunneridae</taxon>
        <taxon>Pentapetalae</taxon>
        <taxon>asterids</taxon>
        <taxon>lamiids</taxon>
        <taxon>Lamiales</taxon>
        <taxon>Oleaceae</taxon>
        <taxon>Oleeae</taxon>
        <taxon>Olea</taxon>
    </lineage>
</organism>
<evidence type="ECO:0000313" key="3">
    <source>
        <dbReference type="Proteomes" id="UP000594638"/>
    </source>
</evidence>
<accession>A0A8S0VHN1</accession>
<sequence length="142" mass="16087">MEPWPSRRDSYESDEERNRIKTGQRMHWQGNILSECPNNPGATANRPPHLPPKKWLKALTRGLATVTANEGTISRQNATVDMDMITNYVTYRTIEETAVPLEYSKANAPRRQTSVFNGLGPTRNRQDQSPFHSLRPSALISP</sequence>
<dbReference type="Gramene" id="OE9A101454T1">
    <property type="protein sequence ID" value="OE9A101454C1"/>
    <property type="gene ID" value="OE9A101454"/>
</dbReference>
<feature type="compositionally biased region" description="Basic and acidic residues" evidence="1">
    <location>
        <begin position="1"/>
        <end position="19"/>
    </location>
</feature>
<dbReference type="Proteomes" id="UP000594638">
    <property type="component" value="Unassembled WGS sequence"/>
</dbReference>
<dbReference type="AlphaFoldDB" id="A0A8S0VHN1"/>
<evidence type="ECO:0000256" key="1">
    <source>
        <dbReference type="SAM" id="MobiDB-lite"/>
    </source>
</evidence>